<keyword evidence="1" id="KW-0812">Transmembrane</keyword>
<keyword evidence="1" id="KW-0472">Membrane</keyword>
<reference evidence="2 3" key="1">
    <citation type="submission" date="2017-02" db="EMBL/GenBank/DDBJ databases">
        <title>Legionella quilivanii strain from human: case report and whole genome sequencing analysis.</title>
        <authorList>
            <person name="Lalancette C."/>
            <person name="Leduc J.-M."/>
            <person name="Levesque S."/>
            <person name="Fournier E."/>
            <person name="Saoud J."/>
            <person name="Faucher S.P."/>
            <person name="Bernard K."/>
            <person name="Martineau C."/>
            <person name="Longtin J."/>
        </authorList>
    </citation>
    <scope>NUCLEOTIDE SEQUENCE [LARGE SCALE GENOMIC DNA]</scope>
    <source>
        <strain evidence="2 3">ID143958</strain>
    </source>
</reference>
<keyword evidence="1" id="KW-1133">Transmembrane helix</keyword>
<proteinExistence type="predicted"/>
<evidence type="ECO:0000256" key="1">
    <source>
        <dbReference type="SAM" id="Phobius"/>
    </source>
</evidence>
<evidence type="ECO:0000313" key="3">
    <source>
        <dbReference type="Proteomes" id="UP000249458"/>
    </source>
</evidence>
<dbReference type="AlphaFoldDB" id="A0A364LN37"/>
<feature type="transmembrane region" description="Helical" evidence="1">
    <location>
        <begin position="96"/>
        <end position="122"/>
    </location>
</feature>
<accession>A0A364LN37</accession>
<comment type="caution">
    <text evidence="2">The sequence shown here is derived from an EMBL/GenBank/DDBJ whole genome shotgun (WGS) entry which is preliminary data.</text>
</comment>
<evidence type="ECO:0000313" key="2">
    <source>
        <dbReference type="EMBL" id="RAP38472.1"/>
    </source>
</evidence>
<gene>
    <name evidence="2" type="ORF">B1207_00865</name>
</gene>
<dbReference type="EMBL" id="MVJN01000001">
    <property type="protein sequence ID" value="RAP38472.1"/>
    <property type="molecule type" value="Genomic_DNA"/>
</dbReference>
<sequence length="141" mass="15322">MARFFSANLLGTTALRIITDDEKRREDRVLFYDKFESASDFASRLISLVVAPIIITTISAGFAILATAQFLWGLCNYLAGNIRGGNHQMKEARENAGFTLGIFLVAVASVPCNIVDFGGALWNTLPSCSEEEDLSEAPGLN</sequence>
<dbReference type="Proteomes" id="UP000249458">
    <property type="component" value="Unassembled WGS sequence"/>
</dbReference>
<feature type="transmembrane region" description="Helical" evidence="1">
    <location>
        <begin position="45"/>
        <end position="75"/>
    </location>
</feature>
<name>A0A364LN37_9GAMM</name>
<protein>
    <submittedName>
        <fullName evidence="2">Uncharacterized protein</fullName>
    </submittedName>
</protein>
<dbReference type="RefSeq" id="WP_112218114.1">
    <property type="nucleotide sequence ID" value="NZ_MVJN01000001.1"/>
</dbReference>
<organism evidence="2 3">
    <name type="scientific">Legionella quinlivanii</name>
    <dbReference type="NCBI Taxonomy" id="45073"/>
    <lineage>
        <taxon>Bacteria</taxon>
        <taxon>Pseudomonadati</taxon>
        <taxon>Pseudomonadota</taxon>
        <taxon>Gammaproteobacteria</taxon>
        <taxon>Legionellales</taxon>
        <taxon>Legionellaceae</taxon>
        <taxon>Legionella</taxon>
    </lineage>
</organism>